<dbReference type="AlphaFoldDB" id="A0A9Q1HHV3"/>
<evidence type="ECO:0000313" key="2">
    <source>
        <dbReference type="Proteomes" id="UP001152320"/>
    </source>
</evidence>
<proteinExistence type="predicted"/>
<comment type="caution">
    <text evidence="1">The sequence shown here is derived from an EMBL/GenBank/DDBJ whole genome shotgun (WGS) entry which is preliminary data.</text>
</comment>
<name>A0A9Q1HHV3_HOLLE</name>
<keyword evidence="2" id="KW-1185">Reference proteome</keyword>
<dbReference type="EMBL" id="JAIZAY010000001">
    <property type="protein sequence ID" value="KAJ8050577.1"/>
    <property type="molecule type" value="Genomic_DNA"/>
</dbReference>
<gene>
    <name evidence="1" type="ORF">HOLleu_03830</name>
</gene>
<reference evidence="1" key="1">
    <citation type="submission" date="2021-10" db="EMBL/GenBank/DDBJ databases">
        <title>Tropical sea cucumber genome reveals ecological adaptation and Cuvierian tubules defense mechanism.</title>
        <authorList>
            <person name="Chen T."/>
        </authorList>
    </citation>
    <scope>NUCLEOTIDE SEQUENCE</scope>
    <source>
        <strain evidence="1">Nanhai2018</strain>
        <tissue evidence="1">Muscle</tissue>
    </source>
</reference>
<sequence>MTTFVDQRLNTNEKKFWDPLPILKIKTFSKLNKRTKVKAADEKMSKISADRNPFGRLVIASKIRDVQEIGQEKLKEGEELVIGGDLINHNQNQAISVTNGVAICIKALQSDHEETDTRLLLHAKHASQDHKRIVVQSHDTDVAVVCASFLSDLNCQELWFRSGVKDKLRYIPMNKVAEKLGRCLCAALPTFHARTRRDSTSSLAGIGKKKTESFPRELPLIDKTMINRESFICQLYSTDETAGTKADDMKYWLFC</sequence>
<protein>
    <submittedName>
        <fullName evidence="1">Uncharacterized protein</fullName>
    </submittedName>
</protein>
<dbReference type="Proteomes" id="UP001152320">
    <property type="component" value="Chromosome 1"/>
</dbReference>
<dbReference type="OrthoDB" id="5987889at2759"/>
<dbReference type="PANTHER" id="PTHR46704">
    <property type="entry name" value="CXC DOMAIN-CONTAINING PROTEIN-RELATED"/>
    <property type="match status" value="1"/>
</dbReference>
<organism evidence="1 2">
    <name type="scientific">Holothuria leucospilota</name>
    <name type="common">Black long sea cucumber</name>
    <name type="synonym">Mertensiothuria leucospilota</name>
    <dbReference type="NCBI Taxonomy" id="206669"/>
    <lineage>
        <taxon>Eukaryota</taxon>
        <taxon>Metazoa</taxon>
        <taxon>Echinodermata</taxon>
        <taxon>Eleutherozoa</taxon>
        <taxon>Echinozoa</taxon>
        <taxon>Holothuroidea</taxon>
        <taxon>Aspidochirotacea</taxon>
        <taxon>Aspidochirotida</taxon>
        <taxon>Holothuriidae</taxon>
        <taxon>Holothuria</taxon>
    </lineage>
</organism>
<accession>A0A9Q1HHV3</accession>
<dbReference type="PANTHER" id="PTHR46704:SF1">
    <property type="entry name" value="TELOMERE LENGTH REGULATION PROTEIN TEL2 HOMOLOG"/>
    <property type="match status" value="1"/>
</dbReference>
<evidence type="ECO:0000313" key="1">
    <source>
        <dbReference type="EMBL" id="KAJ8050577.1"/>
    </source>
</evidence>